<gene>
    <name evidence="3" type="ORF">NL394_23985</name>
</gene>
<evidence type="ECO:0000256" key="2">
    <source>
        <dbReference type="SAM" id="Phobius"/>
    </source>
</evidence>
<keyword evidence="2" id="KW-1133">Transmembrane helix</keyword>
<feature type="compositionally biased region" description="Polar residues" evidence="1">
    <location>
        <begin position="102"/>
        <end position="112"/>
    </location>
</feature>
<feature type="compositionally biased region" description="Basic and acidic residues" evidence="1">
    <location>
        <begin position="1"/>
        <end position="11"/>
    </location>
</feature>
<dbReference type="RefSeq" id="WP_264450231.1">
    <property type="nucleotide sequence ID" value="NZ_CP101191.1"/>
</dbReference>
<keyword evidence="2" id="KW-0472">Membrane</keyword>
<feature type="region of interest" description="Disordered" evidence="1">
    <location>
        <begin position="88"/>
        <end position="144"/>
    </location>
</feature>
<reference evidence="3" key="1">
    <citation type="submission" date="2022-07" db="EMBL/GenBank/DDBJ databases">
        <authorList>
            <person name="Wu T."/>
        </authorList>
    </citation>
    <scope>NUCLEOTIDE SEQUENCE</scope>
    <source>
        <strain evidence="3">SD-1</strain>
        <plasmid evidence="3">unnamed6</plasmid>
    </source>
</reference>
<dbReference type="EMBL" id="CP101191">
    <property type="protein sequence ID" value="UYW00221.1"/>
    <property type="molecule type" value="Genomic_DNA"/>
</dbReference>
<protein>
    <recommendedName>
        <fullName evidence="5">Conjugative transposon protein TcpC</fullName>
    </recommendedName>
</protein>
<evidence type="ECO:0000313" key="4">
    <source>
        <dbReference type="Proteomes" id="UP001163293"/>
    </source>
</evidence>
<evidence type="ECO:0000256" key="1">
    <source>
        <dbReference type="SAM" id="MobiDB-lite"/>
    </source>
</evidence>
<accession>A0AAX3EQ09</accession>
<dbReference type="Proteomes" id="UP001163293">
    <property type="component" value="Plasmid unnamed6"/>
</dbReference>
<proteinExistence type="predicted"/>
<name>A0AAX3EQ09_PAEUR</name>
<keyword evidence="2" id="KW-0812">Transmembrane</keyword>
<geneLocation type="plasmid" evidence="3 4">
    <name>unnamed6</name>
</geneLocation>
<feature type="compositionally biased region" description="Low complexity" evidence="1">
    <location>
        <begin position="132"/>
        <end position="143"/>
    </location>
</feature>
<feature type="transmembrane region" description="Helical" evidence="2">
    <location>
        <begin position="61"/>
        <end position="81"/>
    </location>
</feature>
<feature type="compositionally biased region" description="Low complexity" evidence="1">
    <location>
        <begin position="88"/>
        <end position="101"/>
    </location>
</feature>
<evidence type="ECO:0000313" key="3">
    <source>
        <dbReference type="EMBL" id="UYW00221.1"/>
    </source>
</evidence>
<keyword evidence="4" id="KW-1185">Reference proteome</keyword>
<feature type="region of interest" description="Disordered" evidence="1">
    <location>
        <begin position="1"/>
        <end position="53"/>
    </location>
</feature>
<feature type="compositionally biased region" description="Basic residues" evidence="1">
    <location>
        <begin position="25"/>
        <end position="40"/>
    </location>
</feature>
<sequence>MSQHHDHDDHSGAPTDEELAAMPGRLRRRAKKAARQRKLAAVKQARAEERSWDRREAPNPWPIIIAVALLLAGFLLIPRLLSGNGAAAESNNGGAASSSSATATPQPTTTRSYVMGDGPQAVETPSFPGHRPVTVPSPTVPAVDRSKPESVATAWAYVYHSVPRNGEYGYMAAAESYTAPELREFMRAQAGAANSALAGKAPTIAEDIQIKPADPDASADTPVRWTRTIEVTALSHEGSRTTLSYSVSLFLGEDGWSVTHATQNFWTVK</sequence>
<organism evidence="3 4">
    <name type="scientific">Paenarthrobacter ureafaciens</name>
    <dbReference type="NCBI Taxonomy" id="37931"/>
    <lineage>
        <taxon>Bacteria</taxon>
        <taxon>Bacillati</taxon>
        <taxon>Actinomycetota</taxon>
        <taxon>Actinomycetes</taxon>
        <taxon>Micrococcales</taxon>
        <taxon>Micrococcaceae</taxon>
        <taxon>Paenarthrobacter</taxon>
    </lineage>
</organism>
<dbReference type="AlphaFoldDB" id="A0AAX3EQ09"/>
<evidence type="ECO:0008006" key="5">
    <source>
        <dbReference type="Google" id="ProtNLM"/>
    </source>
</evidence>
<keyword evidence="3" id="KW-0614">Plasmid</keyword>